<dbReference type="PANTHER" id="PTHR43658">
    <property type="entry name" value="SHORT-CHAIN DEHYDROGENASE/REDUCTASE"/>
    <property type="match status" value="1"/>
</dbReference>
<sequence length="266" mass="27034">MSGVFTGQSALVCGGAGGLGGATARRLVELGMGVVIFEPDSDRASAFATDLGTRAVAVAGSHGDNEAIHRAIGEARRIGDFRVCVNAAGVAINSPAMADASGVPHGMDVFREMIDLHLVGPFNVSRLCAAAFAANEPDSDGGRGLIVNTASTAAYDGQARQVAYAAAKGAIVSMTTAMARDLAEIGVRANAIAPGPILTPRLAAAPDSIKAALTANVAFPKRFGHADEYASLVEAMIRTPFLNGQTIRLDGGLSTPLTTFAASPRG</sequence>
<dbReference type="PRINTS" id="PR00080">
    <property type="entry name" value="SDRFAMILY"/>
</dbReference>
<dbReference type="PROSITE" id="PS00061">
    <property type="entry name" value="ADH_SHORT"/>
    <property type="match status" value="1"/>
</dbReference>
<dbReference type="EMBL" id="JBBHJY010000005">
    <property type="protein sequence ID" value="MEJ6010394.1"/>
    <property type="molecule type" value="Genomic_DNA"/>
</dbReference>
<reference evidence="3 4" key="1">
    <citation type="submission" date="2024-03" db="EMBL/GenBank/DDBJ databases">
        <authorList>
            <person name="Jo J.-H."/>
        </authorList>
    </citation>
    <scope>NUCLEOTIDE SEQUENCE [LARGE SCALE GENOMIC DNA]</scope>
    <source>
        <strain evidence="3 4">AS3R-12</strain>
    </source>
</reference>
<comment type="caution">
    <text evidence="3">The sequence shown here is derived from an EMBL/GenBank/DDBJ whole genome shotgun (WGS) entry which is preliminary data.</text>
</comment>
<accession>A0ABU8S920</accession>
<dbReference type="RefSeq" id="WP_339967011.1">
    <property type="nucleotide sequence ID" value="NZ_JBBHJY010000005.1"/>
</dbReference>
<dbReference type="InterPro" id="IPR002347">
    <property type="entry name" value="SDR_fam"/>
</dbReference>
<dbReference type="PANTHER" id="PTHR43658:SF8">
    <property type="entry name" value="17-BETA-HYDROXYSTEROID DEHYDROGENASE 14-RELATED"/>
    <property type="match status" value="1"/>
</dbReference>
<comment type="similarity">
    <text evidence="2">Belongs to the short-chain dehydrogenases/reductases (SDR) family.</text>
</comment>
<dbReference type="Proteomes" id="UP001379235">
    <property type="component" value="Unassembled WGS sequence"/>
</dbReference>
<proteinExistence type="inferred from homology"/>
<evidence type="ECO:0000256" key="2">
    <source>
        <dbReference type="RuleBase" id="RU000363"/>
    </source>
</evidence>
<evidence type="ECO:0000313" key="4">
    <source>
        <dbReference type="Proteomes" id="UP001379235"/>
    </source>
</evidence>
<keyword evidence="1" id="KW-0560">Oxidoreductase</keyword>
<organism evidence="3 4">
    <name type="scientific">Novosphingobium aquae</name>
    <dbReference type="NCBI Taxonomy" id="3133435"/>
    <lineage>
        <taxon>Bacteria</taxon>
        <taxon>Pseudomonadati</taxon>
        <taxon>Pseudomonadota</taxon>
        <taxon>Alphaproteobacteria</taxon>
        <taxon>Sphingomonadales</taxon>
        <taxon>Sphingomonadaceae</taxon>
        <taxon>Novosphingobium</taxon>
    </lineage>
</organism>
<dbReference type="SUPFAM" id="SSF51735">
    <property type="entry name" value="NAD(P)-binding Rossmann-fold domains"/>
    <property type="match status" value="1"/>
</dbReference>
<name>A0ABU8S920_9SPHN</name>
<dbReference type="Gene3D" id="3.40.50.720">
    <property type="entry name" value="NAD(P)-binding Rossmann-like Domain"/>
    <property type="match status" value="1"/>
</dbReference>
<dbReference type="InterPro" id="IPR036291">
    <property type="entry name" value="NAD(P)-bd_dom_sf"/>
</dbReference>
<dbReference type="PRINTS" id="PR00081">
    <property type="entry name" value="GDHRDH"/>
</dbReference>
<keyword evidence="4" id="KW-1185">Reference proteome</keyword>
<evidence type="ECO:0000313" key="3">
    <source>
        <dbReference type="EMBL" id="MEJ6010394.1"/>
    </source>
</evidence>
<gene>
    <name evidence="3" type="ORF">WG900_10730</name>
</gene>
<protein>
    <submittedName>
        <fullName evidence="3">SDR family NAD(P)-dependent oxidoreductase</fullName>
    </submittedName>
</protein>
<dbReference type="InterPro" id="IPR020904">
    <property type="entry name" value="Sc_DH/Rdtase_CS"/>
</dbReference>
<dbReference type="Pfam" id="PF00106">
    <property type="entry name" value="adh_short"/>
    <property type="match status" value="1"/>
</dbReference>
<evidence type="ECO:0000256" key="1">
    <source>
        <dbReference type="ARBA" id="ARBA00023002"/>
    </source>
</evidence>